<feature type="transmembrane region" description="Helical" evidence="2">
    <location>
        <begin position="699"/>
        <end position="725"/>
    </location>
</feature>
<dbReference type="Gene3D" id="3.30.40.10">
    <property type="entry name" value="Zinc/RING finger domain, C3HC4 (zinc finger)"/>
    <property type="match status" value="1"/>
</dbReference>
<keyword evidence="2" id="KW-0472">Membrane</keyword>
<dbReference type="AlphaFoldDB" id="A0AAD3H8L6"/>
<feature type="compositionally biased region" description="Basic and acidic residues" evidence="1">
    <location>
        <begin position="100"/>
        <end position="111"/>
    </location>
</feature>
<dbReference type="Proteomes" id="UP001054902">
    <property type="component" value="Unassembled WGS sequence"/>
</dbReference>
<keyword evidence="4" id="KW-1185">Reference proteome</keyword>
<name>A0AAD3H8L6_9STRA</name>
<gene>
    <name evidence="3" type="ORF">CTEN210_11123</name>
</gene>
<keyword evidence="2" id="KW-0812">Transmembrane</keyword>
<feature type="region of interest" description="Disordered" evidence="1">
    <location>
        <begin position="152"/>
        <end position="185"/>
    </location>
</feature>
<evidence type="ECO:0000256" key="1">
    <source>
        <dbReference type="SAM" id="MobiDB-lite"/>
    </source>
</evidence>
<evidence type="ECO:0000256" key="2">
    <source>
        <dbReference type="SAM" id="Phobius"/>
    </source>
</evidence>
<reference evidence="3 4" key="1">
    <citation type="journal article" date="2021" name="Sci. Rep.">
        <title>The genome of the diatom Chaetoceros tenuissimus carries an ancient integrated fragment of an extant virus.</title>
        <authorList>
            <person name="Hongo Y."/>
            <person name="Kimura K."/>
            <person name="Takaki Y."/>
            <person name="Yoshida Y."/>
            <person name="Baba S."/>
            <person name="Kobayashi G."/>
            <person name="Nagasaki K."/>
            <person name="Hano T."/>
            <person name="Tomaru Y."/>
        </authorList>
    </citation>
    <scope>NUCLEOTIDE SEQUENCE [LARGE SCALE GENOMIC DNA]</scope>
    <source>
        <strain evidence="3 4">NIES-3715</strain>
    </source>
</reference>
<keyword evidence="2" id="KW-1133">Transmembrane helix</keyword>
<feature type="region of interest" description="Disordered" evidence="1">
    <location>
        <begin position="1"/>
        <end position="131"/>
    </location>
</feature>
<feature type="region of interest" description="Disordered" evidence="1">
    <location>
        <begin position="227"/>
        <end position="288"/>
    </location>
</feature>
<dbReference type="EMBL" id="BLLK01000047">
    <property type="protein sequence ID" value="GFH54647.1"/>
    <property type="molecule type" value="Genomic_DNA"/>
</dbReference>
<feature type="region of interest" description="Disordered" evidence="1">
    <location>
        <begin position="394"/>
        <end position="444"/>
    </location>
</feature>
<evidence type="ECO:0000313" key="4">
    <source>
        <dbReference type="Proteomes" id="UP001054902"/>
    </source>
</evidence>
<accession>A0AAD3H8L6</accession>
<comment type="caution">
    <text evidence="3">The sequence shown here is derived from an EMBL/GenBank/DDBJ whole genome shotgun (WGS) entry which is preliminary data.</text>
</comment>
<proteinExistence type="predicted"/>
<protein>
    <submittedName>
        <fullName evidence="3">Uncharacterized protein</fullName>
    </submittedName>
</protein>
<feature type="compositionally biased region" description="Basic residues" evidence="1">
    <location>
        <begin position="237"/>
        <end position="250"/>
    </location>
</feature>
<feature type="compositionally biased region" description="Polar residues" evidence="1">
    <location>
        <begin position="88"/>
        <end position="97"/>
    </location>
</feature>
<feature type="compositionally biased region" description="Polar residues" evidence="1">
    <location>
        <begin position="1"/>
        <end position="33"/>
    </location>
</feature>
<dbReference type="InterPro" id="IPR013083">
    <property type="entry name" value="Znf_RING/FYVE/PHD"/>
</dbReference>
<feature type="region of interest" description="Disordered" evidence="1">
    <location>
        <begin position="308"/>
        <end position="382"/>
    </location>
</feature>
<feature type="compositionally biased region" description="Acidic residues" evidence="1">
    <location>
        <begin position="344"/>
        <end position="380"/>
    </location>
</feature>
<sequence>MFSGKSTNENSETKVDGSSQSQEDSCNHSSCNSLEDLPPLTSDDEKYLNYIPSSDEGEASLSGKEEVDAKPAAIDTKSPSKPHEHPESMNSDRNTSLPKDMIKEETIKDTNETNMIENEEEQKISANESDSEEILKINDELEWDHLGINSLPQKHNSEIAPTSNTASSPDTIEDNETNENEVRRPVFTFGSASASGFGNAETTEINATATPTFATSFQVNSENSFSIGVATGNSAPRGRRSRRATKRRRSDHQQNEEIIVEDVDSEEDEDEDYDDLDAYDEDDDESCDCEYCMNERISRGEGYEISMALYNDGESDDDASDEMPPLIDRHNSAEANPDSAPQENVDDSDSDDSSYVPEDDASEDSESYADDHDSDDDSEGYENMPVLISRREAANYSDSSDSDSHSDSNSDSNNFGDMPALVVRRNSSSSSSSYESSDDDEDLSVDIEDENESDDDETNQCAICFTRPRYGNSFVVLPCCGVSDQTDGGGDDTSTTRFCHNCMVKTLQGNTPRPFGLGIGYSQDPCVGECPRCRSLLTVHRYAYGSQAEVIAKVTLTQIMEHALKRENADYFGIFATLSYANPTFLPSELGGPSDDIGQLCSWGIVTKKKGKKKGRDIYQMEKKDQLEMRNYLENHILTAAKDVSIRMVASANMMAAICYTFFDFKIWRCLRLINSLQPVVISFIFKKFPEIEEEWQEILMAVLTSYLFLLVAQVALVVGAYLALAYISIRCFAQFVEGVKTIRSRLNEADYSSVSRVYQTIVIPKEVMKWKCVFFLFSVHWFVRGAFTVNRILFRIATCLYGWRLESFLYFVRYFFEGKDNTSAAIENVTTAVEEVIEGEL</sequence>
<organism evidence="3 4">
    <name type="scientific">Chaetoceros tenuissimus</name>
    <dbReference type="NCBI Taxonomy" id="426638"/>
    <lineage>
        <taxon>Eukaryota</taxon>
        <taxon>Sar</taxon>
        <taxon>Stramenopiles</taxon>
        <taxon>Ochrophyta</taxon>
        <taxon>Bacillariophyta</taxon>
        <taxon>Coscinodiscophyceae</taxon>
        <taxon>Chaetocerotophycidae</taxon>
        <taxon>Chaetocerotales</taxon>
        <taxon>Chaetocerotaceae</taxon>
        <taxon>Chaetoceros</taxon>
    </lineage>
</organism>
<feature type="compositionally biased region" description="Polar residues" evidence="1">
    <location>
        <begin position="152"/>
        <end position="169"/>
    </location>
</feature>
<feature type="compositionally biased region" description="Acidic residues" evidence="1">
    <location>
        <begin position="258"/>
        <end position="288"/>
    </location>
</feature>
<evidence type="ECO:0000313" key="3">
    <source>
        <dbReference type="EMBL" id="GFH54647.1"/>
    </source>
</evidence>